<evidence type="ECO:0000256" key="4">
    <source>
        <dbReference type="SAM" id="MobiDB-lite"/>
    </source>
</evidence>
<dbReference type="Gene3D" id="3.30.750.140">
    <property type="match status" value="1"/>
</dbReference>
<dbReference type="CDD" id="cd17470">
    <property type="entry name" value="T3SS_Flik_C"/>
    <property type="match status" value="1"/>
</dbReference>
<dbReference type="InterPro" id="IPR052563">
    <property type="entry name" value="FliK"/>
</dbReference>
<feature type="region of interest" description="Disordered" evidence="4">
    <location>
        <begin position="332"/>
        <end position="383"/>
    </location>
</feature>
<evidence type="ECO:0000256" key="1">
    <source>
        <dbReference type="ARBA" id="ARBA00003944"/>
    </source>
</evidence>
<dbReference type="GO" id="GO:0009424">
    <property type="term" value="C:bacterial-type flagellum hook"/>
    <property type="evidence" value="ECO:0007669"/>
    <property type="project" value="InterPro"/>
</dbReference>
<feature type="domain" description="Flagellar hook-length control protein-like C-terminal" evidence="5">
    <location>
        <begin position="255"/>
        <end position="341"/>
    </location>
</feature>
<gene>
    <name evidence="6" type="ORF">GTOL_10077</name>
</gene>
<dbReference type="GO" id="GO:0044780">
    <property type="term" value="P:bacterial-type flagellum assembly"/>
    <property type="evidence" value="ECO:0007669"/>
    <property type="project" value="InterPro"/>
</dbReference>
<feature type="compositionally biased region" description="Polar residues" evidence="4">
    <location>
        <begin position="332"/>
        <end position="345"/>
    </location>
</feature>
<accession>A0A916J014</accession>
<evidence type="ECO:0000313" key="7">
    <source>
        <dbReference type="Proteomes" id="UP000742786"/>
    </source>
</evidence>
<dbReference type="InterPro" id="IPR021136">
    <property type="entry name" value="Flagellar_hook_control-like_C"/>
</dbReference>
<dbReference type="AlphaFoldDB" id="A0A916J014"/>
<reference evidence="6" key="1">
    <citation type="submission" date="2021-04" db="EMBL/GenBank/DDBJ databases">
        <authorList>
            <person name="Hornung B."/>
        </authorList>
    </citation>
    <scope>NUCLEOTIDE SEQUENCE</scope>
    <source>
        <strain evidence="6">G5G6</strain>
    </source>
</reference>
<dbReference type="InterPro" id="IPR038610">
    <property type="entry name" value="FliK-like_C_sf"/>
</dbReference>
<organism evidence="6 7">
    <name type="scientific">Georgfuchsia toluolica</name>
    <dbReference type="NCBI Taxonomy" id="424218"/>
    <lineage>
        <taxon>Bacteria</taxon>
        <taxon>Pseudomonadati</taxon>
        <taxon>Pseudomonadota</taxon>
        <taxon>Betaproteobacteria</taxon>
        <taxon>Nitrosomonadales</taxon>
        <taxon>Sterolibacteriaceae</taxon>
        <taxon>Georgfuchsia</taxon>
    </lineage>
</organism>
<comment type="function">
    <text evidence="1">Controls the length of the flagellar hook.</text>
</comment>
<name>A0A916J014_9PROT</name>
<comment type="caution">
    <text evidence="6">The sequence shown here is derived from an EMBL/GenBank/DDBJ whole genome shotgun (WGS) entry which is preliminary data.</text>
</comment>
<evidence type="ECO:0000256" key="2">
    <source>
        <dbReference type="ARBA" id="ARBA00009149"/>
    </source>
</evidence>
<comment type="similarity">
    <text evidence="2">Belongs to the FliK family.</text>
</comment>
<dbReference type="Proteomes" id="UP000742786">
    <property type="component" value="Unassembled WGS sequence"/>
</dbReference>
<feature type="region of interest" description="Disordered" evidence="4">
    <location>
        <begin position="69"/>
        <end position="114"/>
    </location>
</feature>
<evidence type="ECO:0000256" key="3">
    <source>
        <dbReference type="ARBA" id="ARBA00022795"/>
    </source>
</evidence>
<dbReference type="InterPro" id="IPR001635">
    <property type="entry name" value="Flag_hook_Flik"/>
</dbReference>
<evidence type="ECO:0000313" key="6">
    <source>
        <dbReference type="EMBL" id="CAG4882195.1"/>
    </source>
</evidence>
<dbReference type="PRINTS" id="PR01007">
    <property type="entry name" value="FLGHOOKFLIK"/>
</dbReference>
<dbReference type="PANTHER" id="PTHR37533">
    <property type="entry name" value="FLAGELLAR HOOK-LENGTH CONTROL PROTEIN"/>
    <property type="match status" value="1"/>
</dbReference>
<keyword evidence="3" id="KW-1005">Bacterial flagellum biogenesis</keyword>
<dbReference type="Pfam" id="PF02120">
    <property type="entry name" value="Flg_hook"/>
    <property type="match status" value="1"/>
</dbReference>
<keyword evidence="7" id="KW-1185">Reference proteome</keyword>
<dbReference type="EMBL" id="CAJQUM010000001">
    <property type="protein sequence ID" value="CAG4882195.1"/>
    <property type="molecule type" value="Genomic_DNA"/>
</dbReference>
<sequence>MDLQLSNLISSPIVSARSVVAPGAETQNGKFQADVPADIASENFAKLLARALPRGSSRTIPAALKVTGTDAKDQKFADKTDLPPLTASALPATVSADDQKTPSPNPHASRDMTEPGIEVAGPIIVNFMPVQQEAGAKTADGTESIDLPAASTIAPKSASSTASITDAVVQQSANEAEAPQVHPGFVLQTEYSSTAVAIAIPDKKAIQATTFNTTPMDRVAPMLVPVSTPSEPSPIRLMHISAPLGSHDWNNQLGQQVIWMKSQQNQIAEIRINPPNLGPIELRLTLDQQQAGQNATLHFTSPHAEVREAIENSMPRLRELMAEAGITLGNATVGSESFPRQQAPEQGSPAAKKLTTLSSGKPGAIEAIPPSIGQGSALLDTFA</sequence>
<proteinExistence type="inferred from homology"/>
<evidence type="ECO:0000259" key="5">
    <source>
        <dbReference type="Pfam" id="PF02120"/>
    </source>
</evidence>
<protein>
    <recommendedName>
        <fullName evidence="5">Flagellar hook-length control protein-like C-terminal domain-containing protein</fullName>
    </recommendedName>
</protein>
<dbReference type="RefSeq" id="WP_220634294.1">
    <property type="nucleotide sequence ID" value="NZ_CAJQUM010000001.1"/>
</dbReference>
<feature type="compositionally biased region" description="Basic and acidic residues" evidence="4">
    <location>
        <begin position="70"/>
        <end position="81"/>
    </location>
</feature>
<dbReference type="PANTHER" id="PTHR37533:SF2">
    <property type="entry name" value="FLAGELLAR HOOK-LENGTH CONTROL PROTEIN"/>
    <property type="match status" value="1"/>
</dbReference>